<keyword evidence="6 8" id="KW-0472">Membrane</keyword>
<dbReference type="InterPro" id="IPR011066">
    <property type="entry name" value="MscS_channel_C_sf"/>
</dbReference>
<feature type="transmembrane region" description="Helical" evidence="8">
    <location>
        <begin position="507"/>
        <end position="526"/>
    </location>
</feature>
<keyword evidence="4 8" id="KW-0812">Transmembrane</keyword>
<keyword evidence="3" id="KW-1003">Cell membrane</keyword>
<dbReference type="Gene3D" id="3.30.70.100">
    <property type="match status" value="1"/>
</dbReference>
<reference evidence="13 14" key="1">
    <citation type="submission" date="2024-07" db="EMBL/GenBank/DDBJ databases">
        <title>Marimonas sp.nov., isolated from tidal-flat sediment.</title>
        <authorList>
            <person name="Jayan J.N."/>
            <person name="Lee S.S."/>
        </authorList>
    </citation>
    <scope>NUCLEOTIDE SEQUENCE [LARGE SCALE GENOMIC DNA]</scope>
    <source>
        <strain evidence="13 14">MJW-29</strain>
    </source>
</reference>
<dbReference type="InterPro" id="IPR049278">
    <property type="entry name" value="MS_channel_C"/>
</dbReference>
<keyword evidence="9" id="KW-0732">Signal</keyword>
<dbReference type="InterPro" id="IPR045276">
    <property type="entry name" value="YbiO_bact"/>
</dbReference>
<dbReference type="InterPro" id="IPR023408">
    <property type="entry name" value="MscS_beta-dom_sf"/>
</dbReference>
<feature type="transmembrane region" description="Helical" evidence="8">
    <location>
        <begin position="451"/>
        <end position="472"/>
    </location>
</feature>
<sequence length="759" mass="82807">MRTLLRLSLSAIFFVWTFSMQGLAQETAVPGKVGAASSETVLAQDISPEQLTELVARMSDDDLRAFVIEQLKILLAGQTGSADAPLTAIDRINLLWMAFSQPIVTAVDRLPTLVERQGDAFATFWQSQGGMSGILMLFALMLLVFVISYGAERAARWYLNQSLQELAQSGRPTLWAALRYLGGRLFREMCGLVVFIVAVRIFGRFILDPSQLTFAAPFFTYLVLIPRVGAALSRFVLAPHRPDLRLVTVSDRWAGFLHRNIIGLLLLAGFNIFALDFSFQNGLAPGETRLGFWIDSAVYLYVILIALIARDGLMEMMRGSDPDRTAFDEGVARAYPRFAILVAAGMWVIVTTLVGLGQLGQVLKGAQYTTMFWLLMAPALDTAIRGLVRHLVPPMEGTGPLAEAAYHANKRSMIRIGRVLVGGAIVVIIANAWDFPWLQATADRAGIGDELLAFLLTLVVGYIAYESVSLWINRLLARERTGGDVEQAEAGEIGGAGASRLSTVLPLLETTSQVLIIVVFTLLAIGNLGIDITPLLAGAGIAGLAIGFGAQKLVTDVVSGIFFLIDDAFRLGEYIEISGTMGAVEKISIRSMQLRHHNGPVHTIPYGEIPQLTNFSRDWVILKMKFTVTFDTDPNKVKKIFKKIGAEMLEHPELGEDFLQPFKSQGVADIDDVGIVVRGKFMAKPGKQFMIRKEIYNRVKAEFEANGIDFARREVRVDIPGLEHGKDLTPSEEGAVTAAATSAAQQAVQGGSDPESGKT</sequence>
<evidence type="ECO:0000256" key="6">
    <source>
        <dbReference type="ARBA" id="ARBA00023136"/>
    </source>
</evidence>
<dbReference type="PANTHER" id="PTHR30460:SF0">
    <property type="entry name" value="MODERATE CONDUCTANCE MECHANOSENSITIVE CHANNEL YBIO"/>
    <property type="match status" value="1"/>
</dbReference>
<dbReference type="Pfam" id="PF21088">
    <property type="entry name" value="MS_channel_1st"/>
    <property type="match status" value="1"/>
</dbReference>
<evidence type="ECO:0000256" key="3">
    <source>
        <dbReference type="ARBA" id="ARBA00022475"/>
    </source>
</evidence>
<evidence type="ECO:0000256" key="2">
    <source>
        <dbReference type="ARBA" id="ARBA00008017"/>
    </source>
</evidence>
<dbReference type="Pfam" id="PF21082">
    <property type="entry name" value="MS_channel_3rd"/>
    <property type="match status" value="1"/>
</dbReference>
<dbReference type="Proteomes" id="UP001556098">
    <property type="component" value="Unassembled WGS sequence"/>
</dbReference>
<feature type="transmembrane region" description="Helical" evidence="8">
    <location>
        <begin position="131"/>
        <end position="151"/>
    </location>
</feature>
<evidence type="ECO:0000256" key="8">
    <source>
        <dbReference type="SAM" id="Phobius"/>
    </source>
</evidence>
<feature type="transmembrane region" description="Helical" evidence="8">
    <location>
        <begin position="338"/>
        <end position="359"/>
    </location>
</feature>
<feature type="transmembrane region" description="Helical" evidence="8">
    <location>
        <begin position="419"/>
        <end position="439"/>
    </location>
</feature>
<dbReference type="InterPro" id="IPR049142">
    <property type="entry name" value="MS_channel_1st"/>
</dbReference>
<dbReference type="SUPFAM" id="SSF82689">
    <property type="entry name" value="Mechanosensitive channel protein MscS (YggB), C-terminal domain"/>
    <property type="match status" value="1"/>
</dbReference>
<evidence type="ECO:0000256" key="1">
    <source>
        <dbReference type="ARBA" id="ARBA00004651"/>
    </source>
</evidence>
<feature type="transmembrane region" description="Helical" evidence="8">
    <location>
        <begin position="290"/>
        <end position="309"/>
    </location>
</feature>
<evidence type="ECO:0000259" key="10">
    <source>
        <dbReference type="Pfam" id="PF00924"/>
    </source>
</evidence>
<feature type="transmembrane region" description="Helical" evidence="8">
    <location>
        <begin position="257"/>
        <end position="278"/>
    </location>
</feature>
<feature type="transmembrane region" description="Helical" evidence="8">
    <location>
        <begin position="218"/>
        <end position="237"/>
    </location>
</feature>
<evidence type="ECO:0000313" key="14">
    <source>
        <dbReference type="Proteomes" id="UP001556098"/>
    </source>
</evidence>
<evidence type="ECO:0000313" key="13">
    <source>
        <dbReference type="EMBL" id="MEW9922028.1"/>
    </source>
</evidence>
<name>A0ABV3RSQ3_9RHOB</name>
<dbReference type="Gene3D" id="2.30.30.60">
    <property type="match status" value="1"/>
</dbReference>
<dbReference type="PANTHER" id="PTHR30460">
    <property type="entry name" value="MODERATE CONDUCTANCE MECHANOSENSITIVE CHANNEL YBIO"/>
    <property type="match status" value="1"/>
</dbReference>
<keyword evidence="14" id="KW-1185">Reference proteome</keyword>
<dbReference type="Gene3D" id="1.10.287.1260">
    <property type="match status" value="1"/>
</dbReference>
<comment type="subcellular location">
    <subcellularLocation>
        <location evidence="1">Cell membrane</location>
        <topology evidence="1">Multi-pass membrane protein</topology>
    </subcellularLocation>
</comment>
<dbReference type="InterPro" id="IPR010920">
    <property type="entry name" value="LSM_dom_sf"/>
</dbReference>
<accession>A0ABV3RSQ3</accession>
<feature type="domain" description="Mechanosensitive ion channel MscS" evidence="10">
    <location>
        <begin position="553"/>
        <end position="617"/>
    </location>
</feature>
<feature type="chain" id="PRO_5047065606" evidence="9">
    <location>
        <begin position="25"/>
        <end position="759"/>
    </location>
</feature>
<feature type="compositionally biased region" description="Low complexity" evidence="7">
    <location>
        <begin position="731"/>
        <end position="752"/>
    </location>
</feature>
<proteinExistence type="inferred from homology"/>
<feature type="domain" description="Mechanosensitive ion channel MscS C-terminal" evidence="11">
    <location>
        <begin position="623"/>
        <end position="710"/>
    </location>
</feature>
<keyword evidence="5 8" id="KW-1133">Transmembrane helix</keyword>
<feature type="region of interest" description="Disordered" evidence="7">
    <location>
        <begin position="722"/>
        <end position="759"/>
    </location>
</feature>
<dbReference type="Pfam" id="PF00924">
    <property type="entry name" value="MS_channel_2nd"/>
    <property type="match status" value="1"/>
</dbReference>
<gene>
    <name evidence="13" type="ORF">AB2B41_20680</name>
</gene>
<comment type="caution">
    <text evidence="13">The sequence shown here is derived from an EMBL/GenBank/DDBJ whole genome shotgun (WGS) entry which is preliminary data.</text>
</comment>
<dbReference type="EMBL" id="JBFNXX010000028">
    <property type="protein sequence ID" value="MEW9922028.1"/>
    <property type="molecule type" value="Genomic_DNA"/>
</dbReference>
<feature type="transmembrane region" description="Helical" evidence="8">
    <location>
        <begin position="189"/>
        <end position="206"/>
    </location>
</feature>
<feature type="domain" description="Mechanosensitive ion channel transmembrane helices 2/3" evidence="12">
    <location>
        <begin position="514"/>
        <end position="551"/>
    </location>
</feature>
<evidence type="ECO:0000256" key="4">
    <source>
        <dbReference type="ARBA" id="ARBA00022692"/>
    </source>
</evidence>
<evidence type="ECO:0000259" key="11">
    <source>
        <dbReference type="Pfam" id="PF21082"/>
    </source>
</evidence>
<feature type="transmembrane region" description="Helical" evidence="8">
    <location>
        <begin position="371"/>
        <end position="388"/>
    </location>
</feature>
<dbReference type="InterPro" id="IPR011014">
    <property type="entry name" value="MscS_channel_TM-2"/>
</dbReference>
<dbReference type="InterPro" id="IPR006685">
    <property type="entry name" value="MscS_channel_2nd"/>
</dbReference>
<dbReference type="SUPFAM" id="SSF82861">
    <property type="entry name" value="Mechanosensitive channel protein MscS (YggB), transmembrane region"/>
    <property type="match status" value="1"/>
</dbReference>
<feature type="signal peptide" evidence="9">
    <location>
        <begin position="1"/>
        <end position="24"/>
    </location>
</feature>
<dbReference type="SUPFAM" id="SSF50182">
    <property type="entry name" value="Sm-like ribonucleoproteins"/>
    <property type="match status" value="1"/>
</dbReference>
<organism evidence="13 14">
    <name type="scientific">Sulfitobacter sediminis</name>
    <dbReference type="NCBI Taxonomy" id="3234186"/>
    <lineage>
        <taxon>Bacteria</taxon>
        <taxon>Pseudomonadati</taxon>
        <taxon>Pseudomonadota</taxon>
        <taxon>Alphaproteobacteria</taxon>
        <taxon>Rhodobacterales</taxon>
        <taxon>Roseobacteraceae</taxon>
        <taxon>Sulfitobacter</taxon>
    </lineage>
</organism>
<evidence type="ECO:0000259" key="12">
    <source>
        <dbReference type="Pfam" id="PF21088"/>
    </source>
</evidence>
<dbReference type="RefSeq" id="WP_367879724.1">
    <property type="nucleotide sequence ID" value="NZ_JBFNXX010000028.1"/>
</dbReference>
<protein>
    <submittedName>
        <fullName evidence="13">Mechanosensitive ion channel family protein</fullName>
    </submittedName>
</protein>
<evidence type="ECO:0000256" key="9">
    <source>
        <dbReference type="SAM" id="SignalP"/>
    </source>
</evidence>
<comment type="similarity">
    <text evidence="2">Belongs to the MscS (TC 1.A.23) family.</text>
</comment>
<evidence type="ECO:0000256" key="5">
    <source>
        <dbReference type="ARBA" id="ARBA00022989"/>
    </source>
</evidence>
<evidence type="ECO:0000256" key="7">
    <source>
        <dbReference type="SAM" id="MobiDB-lite"/>
    </source>
</evidence>